<dbReference type="EMBL" id="KK853273">
    <property type="protein sequence ID" value="KDR09123.1"/>
    <property type="molecule type" value="Genomic_DNA"/>
</dbReference>
<evidence type="ECO:0000313" key="2">
    <source>
        <dbReference type="Proteomes" id="UP000027135"/>
    </source>
</evidence>
<accession>A0A067QU02</accession>
<sequence>MQVSFHSLSNRWKCATLQLRSPTANEEDSGLMINYVKKGFRFVTVLMGISFKITT</sequence>
<keyword evidence="2" id="KW-1185">Reference proteome</keyword>
<name>A0A067QU02_ZOONE</name>
<organism evidence="1 2">
    <name type="scientific">Zootermopsis nevadensis</name>
    <name type="common">Dampwood termite</name>
    <dbReference type="NCBI Taxonomy" id="136037"/>
    <lineage>
        <taxon>Eukaryota</taxon>
        <taxon>Metazoa</taxon>
        <taxon>Ecdysozoa</taxon>
        <taxon>Arthropoda</taxon>
        <taxon>Hexapoda</taxon>
        <taxon>Insecta</taxon>
        <taxon>Pterygota</taxon>
        <taxon>Neoptera</taxon>
        <taxon>Polyneoptera</taxon>
        <taxon>Dictyoptera</taxon>
        <taxon>Blattodea</taxon>
        <taxon>Blattoidea</taxon>
        <taxon>Termitoidae</taxon>
        <taxon>Termopsidae</taxon>
        <taxon>Zootermopsis</taxon>
    </lineage>
</organism>
<gene>
    <name evidence="1" type="ORF">L798_01316</name>
</gene>
<reference evidence="1 2" key="1">
    <citation type="journal article" date="2014" name="Nat. Commun.">
        <title>Molecular traces of alternative social organization in a termite genome.</title>
        <authorList>
            <person name="Terrapon N."/>
            <person name="Li C."/>
            <person name="Robertson H.M."/>
            <person name="Ji L."/>
            <person name="Meng X."/>
            <person name="Booth W."/>
            <person name="Chen Z."/>
            <person name="Childers C.P."/>
            <person name="Glastad K.M."/>
            <person name="Gokhale K."/>
            <person name="Gowin J."/>
            <person name="Gronenberg W."/>
            <person name="Hermansen R.A."/>
            <person name="Hu H."/>
            <person name="Hunt B.G."/>
            <person name="Huylmans A.K."/>
            <person name="Khalil S.M."/>
            <person name="Mitchell R.D."/>
            <person name="Munoz-Torres M.C."/>
            <person name="Mustard J.A."/>
            <person name="Pan H."/>
            <person name="Reese J.T."/>
            <person name="Scharf M.E."/>
            <person name="Sun F."/>
            <person name="Vogel H."/>
            <person name="Xiao J."/>
            <person name="Yang W."/>
            <person name="Yang Z."/>
            <person name="Yang Z."/>
            <person name="Zhou J."/>
            <person name="Zhu J."/>
            <person name="Brent C.S."/>
            <person name="Elsik C.G."/>
            <person name="Goodisman M.A."/>
            <person name="Liberles D.A."/>
            <person name="Roe R.M."/>
            <person name="Vargo E.L."/>
            <person name="Vilcinskas A."/>
            <person name="Wang J."/>
            <person name="Bornberg-Bauer E."/>
            <person name="Korb J."/>
            <person name="Zhang G."/>
            <person name="Liebig J."/>
        </authorList>
    </citation>
    <scope>NUCLEOTIDE SEQUENCE [LARGE SCALE GENOMIC DNA]</scope>
    <source>
        <tissue evidence="1">Whole organism</tissue>
    </source>
</reference>
<evidence type="ECO:0000313" key="1">
    <source>
        <dbReference type="EMBL" id="KDR09123.1"/>
    </source>
</evidence>
<dbReference type="AlphaFoldDB" id="A0A067QU02"/>
<dbReference type="Proteomes" id="UP000027135">
    <property type="component" value="Unassembled WGS sequence"/>
</dbReference>
<proteinExistence type="predicted"/>
<protein>
    <submittedName>
        <fullName evidence="1">Uncharacterized protein</fullName>
    </submittedName>
</protein>
<dbReference type="InParanoid" id="A0A067QU02"/>